<protein>
    <submittedName>
        <fullName evidence="5">Substrate-binding domain-containing protein</fullName>
    </submittedName>
</protein>
<proteinExistence type="inferred from homology"/>
<evidence type="ECO:0000313" key="6">
    <source>
        <dbReference type="Proteomes" id="UP001073227"/>
    </source>
</evidence>
<comment type="similarity">
    <text evidence="2">Belongs to the bacterial solute-binding protein 2 family.</text>
</comment>
<dbReference type="PANTHER" id="PTHR46847">
    <property type="entry name" value="D-ALLOSE-BINDING PERIPLASMIC PROTEIN-RELATED"/>
    <property type="match status" value="1"/>
</dbReference>
<name>A0ABT3ZDD2_9HYPH</name>
<dbReference type="Pfam" id="PF13407">
    <property type="entry name" value="Peripla_BP_4"/>
    <property type="match status" value="1"/>
</dbReference>
<evidence type="ECO:0000256" key="2">
    <source>
        <dbReference type="ARBA" id="ARBA00007639"/>
    </source>
</evidence>
<dbReference type="RefSeq" id="WP_267655258.1">
    <property type="nucleotide sequence ID" value="NZ_JAOVZR010000001.1"/>
</dbReference>
<dbReference type="PROSITE" id="PS51318">
    <property type="entry name" value="TAT"/>
    <property type="match status" value="1"/>
</dbReference>
<dbReference type="SUPFAM" id="SSF53822">
    <property type="entry name" value="Periplasmic binding protein-like I"/>
    <property type="match status" value="1"/>
</dbReference>
<dbReference type="PANTHER" id="PTHR46847:SF1">
    <property type="entry name" value="D-ALLOSE-BINDING PERIPLASMIC PROTEIN-RELATED"/>
    <property type="match status" value="1"/>
</dbReference>
<reference evidence="5" key="1">
    <citation type="submission" date="2022-10" db="EMBL/GenBank/DDBJ databases">
        <title>Hoeflea sp. G2-23, isolated from marine algae.</title>
        <authorList>
            <person name="Kristyanto S."/>
            <person name="Kim J.M."/>
            <person name="Jeon C.O."/>
        </authorList>
    </citation>
    <scope>NUCLEOTIDE SEQUENCE</scope>
    <source>
        <strain evidence="5">G2-23</strain>
    </source>
</reference>
<dbReference type="InterPro" id="IPR028082">
    <property type="entry name" value="Peripla_BP_I"/>
</dbReference>
<dbReference type="InterPro" id="IPR025997">
    <property type="entry name" value="SBP_2_dom"/>
</dbReference>
<evidence type="ECO:0000313" key="5">
    <source>
        <dbReference type="EMBL" id="MCY0149820.1"/>
    </source>
</evidence>
<dbReference type="InterPro" id="IPR006311">
    <property type="entry name" value="TAT_signal"/>
</dbReference>
<comment type="caution">
    <text evidence="5">The sequence shown here is derived from an EMBL/GenBank/DDBJ whole genome shotgun (WGS) entry which is preliminary data.</text>
</comment>
<sequence>MTDKSKTVSRRTLLGGMVGAGLAMPVILNSALAESSLKGMRVGYSTSLAANEWMVAQRRGVIETSAKHGFELSVVDANDRPSKQVQDIEDLVVRRMDAIIINTYYADAITPAVKQINEAGIPLVVLSSSLASSVEWTAHLATDNLGTSTRAGHIYAEKLNGKGKVILIEGKTGSFVNEERTRGWRSVIDKNPEIEIVGHAVANYERGLALRKMEEFLNSQRDIDAVYCNNDEMALGVLQAVREAGRERDIWITGYDGVQPDIMHAIAKGEIFGTFHNSPMGVEGVEVVAKILRDEPVDKRIVFQSPFINAENLAEFWDPESGMKMRPSQI</sequence>
<comment type="subcellular location">
    <subcellularLocation>
        <location evidence="1">Cell envelope</location>
    </subcellularLocation>
</comment>
<dbReference type="EMBL" id="JAOVZR010000001">
    <property type="protein sequence ID" value="MCY0149820.1"/>
    <property type="molecule type" value="Genomic_DNA"/>
</dbReference>
<accession>A0ABT3ZDD2</accession>
<gene>
    <name evidence="5" type="ORF">OEG84_19435</name>
</gene>
<organism evidence="5 6">
    <name type="scientific">Hoeflea algicola</name>
    <dbReference type="NCBI Taxonomy" id="2983763"/>
    <lineage>
        <taxon>Bacteria</taxon>
        <taxon>Pseudomonadati</taxon>
        <taxon>Pseudomonadota</taxon>
        <taxon>Alphaproteobacteria</taxon>
        <taxon>Hyphomicrobiales</taxon>
        <taxon>Rhizobiaceae</taxon>
        <taxon>Hoeflea</taxon>
    </lineage>
</organism>
<feature type="domain" description="Periplasmic binding protein" evidence="4">
    <location>
        <begin position="42"/>
        <end position="292"/>
    </location>
</feature>
<evidence type="ECO:0000256" key="1">
    <source>
        <dbReference type="ARBA" id="ARBA00004196"/>
    </source>
</evidence>
<dbReference type="Proteomes" id="UP001073227">
    <property type="component" value="Unassembled WGS sequence"/>
</dbReference>
<evidence type="ECO:0000256" key="3">
    <source>
        <dbReference type="ARBA" id="ARBA00022729"/>
    </source>
</evidence>
<dbReference type="Gene3D" id="3.40.50.2300">
    <property type="match status" value="2"/>
</dbReference>
<evidence type="ECO:0000259" key="4">
    <source>
        <dbReference type="Pfam" id="PF13407"/>
    </source>
</evidence>
<keyword evidence="3" id="KW-0732">Signal</keyword>
<dbReference type="CDD" id="cd06308">
    <property type="entry name" value="PBP1_sensor_kinase-like"/>
    <property type="match status" value="1"/>
</dbReference>
<keyword evidence="6" id="KW-1185">Reference proteome</keyword>